<name>A0A5C3QNC0_9AGAR</name>
<evidence type="ECO:0000256" key="3">
    <source>
        <dbReference type="ARBA" id="ARBA00022448"/>
    </source>
</evidence>
<dbReference type="PROSITE" id="PS50920">
    <property type="entry name" value="SOLCAR"/>
    <property type="match status" value="2"/>
</dbReference>
<dbReference type="GO" id="GO:0016020">
    <property type="term" value="C:membrane"/>
    <property type="evidence" value="ECO:0007669"/>
    <property type="project" value="UniProtKB-SubCell"/>
</dbReference>
<keyword evidence="4 8" id="KW-0812">Transmembrane</keyword>
<dbReference type="PANTHER" id="PTHR45939:SF2">
    <property type="entry name" value="CARRIER PROTEIN, PUTATIVE (AFU_ORTHOLOGUE AFUA_2G13870)-RELATED"/>
    <property type="match status" value="1"/>
</dbReference>
<keyword evidence="5" id="KW-0677">Repeat</keyword>
<comment type="similarity">
    <text evidence="2 9">Belongs to the mitochondrial carrier (TC 2.A.29) family.</text>
</comment>
<dbReference type="Pfam" id="PF00153">
    <property type="entry name" value="Mito_carr"/>
    <property type="match status" value="3"/>
</dbReference>
<feature type="transmembrane region" description="Helical" evidence="10">
    <location>
        <begin position="244"/>
        <end position="265"/>
    </location>
</feature>
<dbReference type="OrthoDB" id="18574at2759"/>
<feature type="repeat" description="Solcar" evidence="8">
    <location>
        <begin position="130"/>
        <end position="224"/>
    </location>
</feature>
<evidence type="ECO:0000256" key="1">
    <source>
        <dbReference type="ARBA" id="ARBA00004141"/>
    </source>
</evidence>
<dbReference type="STRING" id="1884261.A0A5C3QNC0"/>
<evidence type="ECO:0000256" key="7">
    <source>
        <dbReference type="ARBA" id="ARBA00023136"/>
    </source>
</evidence>
<reference evidence="11 12" key="1">
    <citation type="journal article" date="2019" name="Nat. Ecol. Evol.">
        <title>Megaphylogeny resolves global patterns of mushroom evolution.</title>
        <authorList>
            <person name="Varga T."/>
            <person name="Krizsan K."/>
            <person name="Foldi C."/>
            <person name="Dima B."/>
            <person name="Sanchez-Garcia M."/>
            <person name="Sanchez-Ramirez S."/>
            <person name="Szollosi G.J."/>
            <person name="Szarkandi J.G."/>
            <person name="Papp V."/>
            <person name="Albert L."/>
            <person name="Andreopoulos W."/>
            <person name="Angelini C."/>
            <person name="Antonin V."/>
            <person name="Barry K.W."/>
            <person name="Bougher N.L."/>
            <person name="Buchanan P."/>
            <person name="Buyck B."/>
            <person name="Bense V."/>
            <person name="Catcheside P."/>
            <person name="Chovatia M."/>
            <person name="Cooper J."/>
            <person name="Damon W."/>
            <person name="Desjardin D."/>
            <person name="Finy P."/>
            <person name="Geml J."/>
            <person name="Haridas S."/>
            <person name="Hughes K."/>
            <person name="Justo A."/>
            <person name="Karasinski D."/>
            <person name="Kautmanova I."/>
            <person name="Kiss B."/>
            <person name="Kocsube S."/>
            <person name="Kotiranta H."/>
            <person name="LaButti K.M."/>
            <person name="Lechner B.E."/>
            <person name="Liimatainen K."/>
            <person name="Lipzen A."/>
            <person name="Lukacs Z."/>
            <person name="Mihaltcheva S."/>
            <person name="Morgado L.N."/>
            <person name="Niskanen T."/>
            <person name="Noordeloos M.E."/>
            <person name="Ohm R.A."/>
            <person name="Ortiz-Santana B."/>
            <person name="Ovrebo C."/>
            <person name="Racz N."/>
            <person name="Riley R."/>
            <person name="Savchenko A."/>
            <person name="Shiryaev A."/>
            <person name="Soop K."/>
            <person name="Spirin V."/>
            <person name="Szebenyi C."/>
            <person name="Tomsovsky M."/>
            <person name="Tulloss R.E."/>
            <person name="Uehling J."/>
            <person name="Grigoriev I.V."/>
            <person name="Vagvolgyi C."/>
            <person name="Papp T."/>
            <person name="Martin F.M."/>
            <person name="Miettinen O."/>
            <person name="Hibbett D.S."/>
            <person name="Nagy L.G."/>
        </authorList>
    </citation>
    <scope>NUCLEOTIDE SEQUENCE [LARGE SCALE GENOMIC DNA]</scope>
    <source>
        <strain evidence="11 12">CBS 309.79</strain>
    </source>
</reference>
<evidence type="ECO:0000256" key="10">
    <source>
        <dbReference type="SAM" id="Phobius"/>
    </source>
</evidence>
<evidence type="ECO:0000256" key="4">
    <source>
        <dbReference type="ARBA" id="ARBA00022692"/>
    </source>
</evidence>
<sequence length="337" mass="36250">MTSTLPPLVQAVSGALGSASANALVYPLDLITTRVQLASAPSSRLPQPASSSSKSSKDKAAVHPALPILRRVLNKYGWAALYDGVFTDTGATLLSNFFYFYFYSFLRRKYSTFSMRGDETKLKAGAVATLTVLEELALGFVAGVASRAISTPLNLVTVRLQAERDESESEKGHETRQDGGVVGTMNTIYREHGLAGFWRGFSTTTALSLNPSITMTFFQVFRRVLALVQKKDGLAQADPSPGEAFVGGAVANAIATMILYPLILAKTLAQSSSSSAALNLRDALTSTGREGRSAYQGLDVQLLKACVSQGVTFMVKGRIEEMIVRAYLRRVRGRSTV</sequence>
<comment type="subcellular location">
    <subcellularLocation>
        <location evidence="1">Membrane</location>
        <topology evidence="1">Multi-pass membrane protein</topology>
    </subcellularLocation>
</comment>
<dbReference type="InterPro" id="IPR018108">
    <property type="entry name" value="MCP_transmembrane"/>
</dbReference>
<dbReference type="Gene3D" id="1.50.40.10">
    <property type="entry name" value="Mitochondrial carrier domain"/>
    <property type="match status" value="1"/>
</dbReference>
<organism evidence="11 12">
    <name type="scientific">Pterulicium gracile</name>
    <dbReference type="NCBI Taxonomy" id="1884261"/>
    <lineage>
        <taxon>Eukaryota</taxon>
        <taxon>Fungi</taxon>
        <taxon>Dikarya</taxon>
        <taxon>Basidiomycota</taxon>
        <taxon>Agaricomycotina</taxon>
        <taxon>Agaricomycetes</taxon>
        <taxon>Agaricomycetidae</taxon>
        <taxon>Agaricales</taxon>
        <taxon>Pleurotineae</taxon>
        <taxon>Pterulaceae</taxon>
        <taxon>Pterulicium</taxon>
    </lineage>
</organism>
<protein>
    <submittedName>
        <fullName evidence="11">Mitochondrial carrier domain-containing protein</fullName>
    </submittedName>
</protein>
<proteinExistence type="inferred from homology"/>
<dbReference type="PANTHER" id="PTHR45939">
    <property type="entry name" value="PEROXISOMAL MEMBRANE PROTEIN PMP34-RELATED"/>
    <property type="match status" value="1"/>
</dbReference>
<evidence type="ECO:0000313" key="12">
    <source>
        <dbReference type="Proteomes" id="UP000305067"/>
    </source>
</evidence>
<dbReference type="EMBL" id="ML178821">
    <property type="protein sequence ID" value="TFL02848.1"/>
    <property type="molecule type" value="Genomic_DNA"/>
</dbReference>
<keyword evidence="3 9" id="KW-0813">Transport</keyword>
<gene>
    <name evidence="11" type="ORF">BDV98DRAFT_527261</name>
</gene>
<evidence type="ECO:0000256" key="6">
    <source>
        <dbReference type="ARBA" id="ARBA00022989"/>
    </source>
</evidence>
<dbReference type="AlphaFoldDB" id="A0A5C3QNC0"/>
<keyword evidence="7 8" id="KW-0472">Membrane</keyword>
<evidence type="ECO:0000313" key="11">
    <source>
        <dbReference type="EMBL" id="TFL02848.1"/>
    </source>
</evidence>
<evidence type="ECO:0000256" key="2">
    <source>
        <dbReference type="ARBA" id="ARBA00006375"/>
    </source>
</evidence>
<feature type="transmembrane region" description="Helical" evidence="10">
    <location>
        <begin position="79"/>
        <end position="103"/>
    </location>
</feature>
<keyword evidence="6 10" id="KW-1133">Transmembrane helix</keyword>
<feature type="repeat" description="Solcar" evidence="8">
    <location>
        <begin position="5"/>
        <end position="109"/>
    </location>
</feature>
<dbReference type="SUPFAM" id="SSF103506">
    <property type="entry name" value="Mitochondrial carrier"/>
    <property type="match status" value="1"/>
</dbReference>
<keyword evidence="12" id="KW-1185">Reference proteome</keyword>
<evidence type="ECO:0000256" key="9">
    <source>
        <dbReference type="RuleBase" id="RU000488"/>
    </source>
</evidence>
<dbReference type="GO" id="GO:0015217">
    <property type="term" value="F:ADP transmembrane transporter activity"/>
    <property type="evidence" value="ECO:0007669"/>
    <property type="project" value="TreeGrafter"/>
</dbReference>
<evidence type="ECO:0000256" key="5">
    <source>
        <dbReference type="ARBA" id="ARBA00022737"/>
    </source>
</evidence>
<dbReference type="InterPro" id="IPR052217">
    <property type="entry name" value="Mito/Peroxisomal_Carrier"/>
</dbReference>
<evidence type="ECO:0000256" key="8">
    <source>
        <dbReference type="PROSITE-ProRule" id="PRU00282"/>
    </source>
</evidence>
<accession>A0A5C3QNC0</accession>
<dbReference type="InterPro" id="IPR023395">
    <property type="entry name" value="MCP_dom_sf"/>
</dbReference>
<dbReference type="Proteomes" id="UP000305067">
    <property type="component" value="Unassembled WGS sequence"/>
</dbReference>